<dbReference type="Proteomes" id="UP000233440">
    <property type="component" value="Unassembled WGS sequence"/>
</dbReference>
<evidence type="ECO:0000313" key="2">
    <source>
        <dbReference type="Proteomes" id="UP000233440"/>
    </source>
</evidence>
<comment type="caution">
    <text evidence="1">The sequence shown here is derived from an EMBL/GenBank/DDBJ whole genome shotgun (WGS) entry which is preliminary data.</text>
</comment>
<dbReference type="AlphaFoldDB" id="A0A2N3LN83"/>
<dbReference type="EMBL" id="PIQO01000003">
    <property type="protein sequence ID" value="PKR86070.1"/>
    <property type="molecule type" value="Genomic_DNA"/>
</dbReference>
<name>A0A2N3LN83_9BACI</name>
<gene>
    <name evidence="1" type="ORF">CWO92_06780</name>
</gene>
<protein>
    <recommendedName>
        <fullName evidence="3">DUF4304 domain-containing protein</fullName>
    </recommendedName>
</protein>
<evidence type="ECO:0000313" key="1">
    <source>
        <dbReference type="EMBL" id="PKR86070.1"/>
    </source>
</evidence>
<proteinExistence type="predicted"/>
<accession>A0A2N3LN83</accession>
<dbReference type="OrthoDB" id="2942589at2"/>
<reference evidence="1 2" key="1">
    <citation type="submission" date="2017-11" db="EMBL/GenBank/DDBJ databases">
        <title>Bacillus camelliae sp. nov., isolated from pu'er tea.</title>
        <authorList>
            <person name="Niu L."/>
        </authorList>
    </citation>
    <scope>NUCLEOTIDE SEQUENCE [LARGE SCALE GENOMIC DNA]</scope>
    <source>
        <strain evidence="1 2">7578-1</strain>
    </source>
</reference>
<dbReference type="RefSeq" id="WP_101353439.1">
    <property type="nucleotide sequence ID" value="NZ_PIQO01000003.1"/>
</dbReference>
<organism evidence="1 2">
    <name type="scientific">Heyndrickxia camelliae</name>
    <dbReference type="NCBI Taxonomy" id="1707093"/>
    <lineage>
        <taxon>Bacteria</taxon>
        <taxon>Bacillati</taxon>
        <taxon>Bacillota</taxon>
        <taxon>Bacilli</taxon>
        <taxon>Bacillales</taxon>
        <taxon>Bacillaceae</taxon>
        <taxon>Heyndrickxia</taxon>
    </lineage>
</organism>
<keyword evidence="2" id="KW-1185">Reference proteome</keyword>
<sequence length="235" mass="27415">MSLLLTKVYKEVFKDYAESLGFKLKGSLFIKVVGNEIIQTIYLFKSSPIDFTLNIGLFPFCIKNDKVFLREGNFRLDDFLTNADYWEFDRLNYNKTVSVVNDVLAVFQKHVAPVLEKVTDLKTYLDFVNKHELEKYGEVLWNVDKLYSYLKLGDYNTANLIIADLEKHTLDVAETNKVLYSSKEKYEKYLQMLKDELLPYLEIKQAIKNANIHFINALITKNENDTKNLLGKFGF</sequence>
<evidence type="ECO:0008006" key="3">
    <source>
        <dbReference type="Google" id="ProtNLM"/>
    </source>
</evidence>